<gene>
    <name evidence="1" type="ORF">SAMN05443550_110158</name>
</gene>
<proteinExistence type="predicted"/>
<dbReference type="InterPro" id="IPR008497">
    <property type="entry name" value="DUF779"/>
</dbReference>
<reference evidence="1 2" key="1">
    <citation type="submission" date="2016-10" db="EMBL/GenBank/DDBJ databases">
        <authorList>
            <person name="de Groot N.N."/>
        </authorList>
    </citation>
    <scope>NUCLEOTIDE SEQUENCE [LARGE SCALE GENOMIC DNA]</scope>
    <source>
        <strain evidence="1 2">DSM 19033</strain>
    </source>
</reference>
<protein>
    <recommendedName>
        <fullName evidence="3">DUF779 domain-containing protein</fullName>
    </recommendedName>
</protein>
<keyword evidence="2" id="KW-1185">Reference proteome</keyword>
<evidence type="ECO:0000313" key="1">
    <source>
        <dbReference type="EMBL" id="SEB10274.1"/>
    </source>
</evidence>
<dbReference type="Proteomes" id="UP000198850">
    <property type="component" value="Unassembled WGS sequence"/>
</dbReference>
<name>A0A1H4GL29_9SPHI</name>
<dbReference type="PIRSF" id="PIRSF009151">
    <property type="entry name" value="DUF779"/>
    <property type="match status" value="1"/>
</dbReference>
<dbReference type="STRING" id="425514.SAMN05443550_110158"/>
<dbReference type="EMBL" id="FNRA01000010">
    <property type="protein sequence ID" value="SEB10274.1"/>
    <property type="molecule type" value="Genomic_DNA"/>
</dbReference>
<organism evidence="1 2">
    <name type="scientific">Pedobacter hartonius</name>
    <dbReference type="NCBI Taxonomy" id="425514"/>
    <lineage>
        <taxon>Bacteria</taxon>
        <taxon>Pseudomonadati</taxon>
        <taxon>Bacteroidota</taxon>
        <taxon>Sphingobacteriia</taxon>
        <taxon>Sphingobacteriales</taxon>
        <taxon>Sphingobacteriaceae</taxon>
        <taxon>Pedobacter</taxon>
    </lineage>
</organism>
<accession>A0A1H4GL29</accession>
<dbReference type="AlphaFoldDB" id="A0A1H4GL29"/>
<dbReference type="Pfam" id="PF05610">
    <property type="entry name" value="DUF779"/>
    <property type="match status" value="1"/>
</dbReference>
<evidence type="ECO:0000313" key="2">
    <source>
        <dbReference type="Proteomes" id="UP000198850"/>
    </source>
</evidence>
<evidence type="ECO:0008006" key="3">
    <source>
        <dbReference type="Google" id="ProtNLM"/>
    </source>
</evidence>
<sequence>MIKIKWDFFNTLITMATKRILTTEKARHVIAKLKEEYGELMFHQSGGCCEGSYPHCFEKGGFLVGSNDVCIGEIEGCRFYMAGDQFEYWKHTQLTLDAMEGRAASFSLESVLDVGFFIDSRLFTEEELKDLEPLPAMVE</sequence>